<dbReference type="InterPro" id="IPR000425">
    <property type="entry name" value="MIP"/>
</dbReference>
<evidence type="ECO:0000256" key="1">
    <source>
        <dbReference type="ARBA" id="ARBA00004141"/>
    </source>
</evidence>
<gene>
    <name evidence="8" type="ORF">DM860_002427</name>
</gene>
<feature type="transmembrane region" description="Helical" evidence="7">
    <location>
        <begin position="76"/>
        <end position="99"/>
    </location>
</feature>
<dbReference type="PANTHER" id="PTHR45724:SF26">
    <property type="entry name" value="AQUAPORIN NIP7-1-RELATED"/>
    <property type="match status" value="1"/>
</dbReference>
<protein>
    <recommendedName>
        <fullName evidence="10">Aquaporin</fullName>
    </recommendedName>
</protein>
<sequence length="296" mass="31316">MMKTSSKDGDHPPFNVCIKTISSSSCERLSQEMKSNAATSSGNGEVKTQGRSLGSLFPHFDLFLTRQIMGEALGTYMIVFCICGIISNLQLMGIQIGLLEYATTASLTVVVAVFSIGPISGAHLNPAVTLAFAIIGPFPWPKVPFYIMAQVGGSVLATVSGRWVYGVGYEHMMTKPLHGCNGAFWVEFMATFMILFVASSLSNDPQFAGKLGGFIVGVSIGLGVLITGPVSGGSMNPARSLGPAIASWTFDKDLWVYVVAPTGGAVAGVSFYRLVRLQGWSCLPPPPATAARHAHT</sequence>
<keyword evidence="4 7" id="KW-1133">Transmembrane helix</keyword>
<feature type="transmembrane region" description="Helical" evidence="7">
    <location>
        <begin position="145"/>
        <end position="164"/>
    </location>
</feature>
<feature type="transmembrane region" description="Helical" evidence="7">
    <location>
        <begin position="105"/>
        <end position="133"/>
    </location>
</feature>
<dbReference type="EMBL" id="NQVE01000209">
    <property type="protein sequence ID" value="RAL38449.1"/>
    <property type="molecule type" value="Genomic_DNA"/>
</dbReference>
<keyword evidence="5 7" id="KW-0472">Membrane</keyword>
<name>A0A328D230_9ASTE</name>
<dbReference type="PROSITE" id="PS00221">
    <property type="entry name" value="MIP"/>
    <property type="match status" value="1"/>
</dbReference>
<dbReference type="GO" id="GO:0016020">
    <property type="term" value="C:membrane"/>
    <property type="evidence" value="ECO:0007669"/>
    <property type="project" value="UniProtKB-SubCell"/>
</dbReference>
<keyword evidence="3 6" id="KW-0812">Transmembrane</keyword>
<accession>A0A328D230</accession>
<dbReference type="InterPro" id="IPR022357">
    <property type="entry name" value="MIP_CS"/>
</dbReference>
<keyword evidence="2 6" id="KW-0813">Transport</keyword>
<evidence type="ECO:0000256" key="5">
    <source>
        <dbReference type="ARBA" id="ARBA00023136"/>
    </source>
</evidence>
<keyword evidence="9" id="KW-1185">Reference proteome</keyword>
<evidence type="ECO:0000256" key="4">
    <source>
        <dbReference type="ARBA" id="ARBA00022989"/>
    </source>
</evidence>
<evidence type="ECO:0000313" key="8">
    <source>
        <dbReference type="EMBL" id="RAL38449.1"/>
    </source>
</evidence>
<dbReference type="PANTHER" id="PTHR45724">
    <property type="entry name" value="AQUAPORIN NIP2-1"/>
    <property type="match status" value="1"/>
</dbReference>
<dbReference type="InterPro" id="IPR023271">
    <property type="entry name" value="Aquaporin-like"/>
</dbReference>
<dbReference type="SUPFAM" id="SSF81338">
    <property type="entry name" value="Aquaporin-like"/>
    <property type="match status" value="1"/>
</dbReference>
<reference evidence="8 9" key="1">
    <citation type="submission" date="2018-06" db="EMBL/GenBank/DDBJ databases">
        <title>The Genome of Cuscuta australis (Dodder) Provides Insight into the Evolution of Plant Parasitism.</title>
        <authorList>
            <person name="Liu H."/>
        </authorList>
    </citation>
    <scope>NUCLEOTIDE SEQUENCE [LARGE SCALE GENOMIC DNA]</scope>
    <source>
        <strain evidence="9">cv. Yunnan</strain>
        <tissue evidence="8">Vines</tissue>
    </source>
</reference>
<evidence type="ECO:0000256" key="6">
    <source>
        <dbReference type="RuleBase" id="RU000477"/>
    </source>
</evidence>
<dbReference type="Proteomes" id="UP000249390">
    <property type="component" value="Unassembled WGS sequence"/>
</dbReference>
<dbReference type="PRINTS" id="PR00783">
    <property type="entry name" value="MINTRINSICP"/>
</dbReference>
<organism evidence="8 9">
    <name type="scientific">Cuscuta australis</name>
    <dbReference type="NCBI Taxonomy" id="267555"/>
    <lineage>
        <taxon>Eukaryota</taxon>
        <taxon>Viridiplantae</taxon>
        <taxon>Streptophyta</taxon>
        <taxon>Embryophyta</taxon>
        <taxon>Tracheophyta</taxon>
        <taxon>Spermatophyta</taxon>
        <taxon>Magnoliopsida</taxon>
        <taxon>eudicotyledons</taxon>
        <taxon>Gunneridae</taxon>
        <taxon>Pentapetalae</taxon>
        <taxon>asterids</taxon>
        <taxon>lamiids</taxon>
        <taxon>Solanales</taxon>
        <taxon>Convolvulaceae</taxon>
        <taxon>Cuscuteae</taxon>
        <taxon>Cuscuta</taxon>
        <taxon>Cuscuta subgen. Grammica</taxon>
        <taxon>Cuscuta sect. Cleistogrammica</taxon>
    </lineage>
</organism>
<feature type="transmembrane region" description="Helical" evidence="7">
    <location>
        <begin position="184"/>
        <end position="202"/>
    </location>
</feature>
<dbReference type="InterPro" id="IPR034294">
    <property type="entry name" value="Aquaporin_transptr"/>
</dbReference>
<evidence type="ECO:0000313" key="9">
    <source>
        <dbReference type="Proteomes" id="UP000249390"/>
    </source>
</evidence>
<comment type="similarity">
    <text evidence="6">Belongs to the MIP/aquaporin (TC 1.A.8) family.</text>
</comment>
<evidence type="ECO:0000256" key="7">
    <source>
        <dbReference type="SAM" id="Phobius"/>
    </source>
</evidence>
<evidence type="ECO:0000256" key="2">
    <source>
        <dbReference type="ARBA" id="ARBA00022448"/>
    </source>
</evidence>
<dbReference type="GO" id="GO:0015267">
    <property type="term" value="F:channel activity"/>
    <property type="evidence" value="ECO:0007669"/>
    <property type="project" value="InterPro"/>
</dbReference>
<feature type="transmembrane region" description="Helical" evidence="7">
    <location>
        <begin position="254"/>
        <end position="275"/>
    </location>
</feature>
<comment type="caution">
    <text evidence="8">The sequence shown here is derived from an EMBL/GenBank/DDBJ whole genome shotgun (WGS) entry which is preliminary data.</text>
</comment>
<feature type="transmembrane region" description="Helical" evidence="7">
    <location>
        <begin position="214"/>
        <end position="234"/>
    </location>
</feature>
<evidence type="ECO:0008006" key="10">
    <source>
        <dbReference type="Google" id="ProtNLM"/>
    </source>
</evidence>
<comment type="subcellular location">
    <subcellularLocation>
        <location evidence="1">Membrane</location>
        <topology evidence="1">Multi-pass membrane protein</topology>
    </subcellularLocation>
</comment>
<dbReference type="Gene3D" id="1.20.1080.10">
    <property type="entry name" value="Glycerol uptake facilitator protein"/>
    <property type="match status" value="1"/>
</dbReference>
<evidence type="ECO:0000256" key="3">
    <source>
        <dbReference type="ARBA" id="ARBA00022692"/>
    </source>
</evidence>
<dbReference type="Pfam" id="PF00230">
    <property type="entry name" value="MIP"/>
    <property type="match status" value="1"/>
</dbReference>
<dbReference type="AlphaFoldDB" id="A0A328D230"/>
<proteinExistence type="inferred from homology"/>